<feature type="transmembrane region" description="Helical" evidence="6">
    <location>
        <begin position="350"/>
        <end position="374"/>
    </location>
</feature>
<sequence length="624" mass="65208">MSKQDPNPEFKPYVPASQKPPELTWVAMVIGAVLAIVFGAANAYLGLIVGMTVSASIPAAVISMAVLRIIMKRTSILENNIVQTITSTGESLAAGVIFTLPALFIWQLEPSLTTIAIIALAGGILGVVLMIPLRRALIVNEHKTLPYPEGTACAEVLHAGEEGGKGAKLVFKGLGIGAGFKLLTDAVKAFPSSVEWEIYKFKNAAIGMDTLPALLGVGYIIGPRIAGIMFAGGVLGWLGIIPLISYIGDFATAPIYPAEVPISEMDFHAIWDNYLRYIGAGAVAFGGIVGLLKTLPTIASSFSGAIKGFSSSGDGEDLRTERDMPITLIVVLVVVFMGILMFYPTIDLGFIGAILLFIFGFFFVTVSSRIVGIVGSSSNPVSGMTIGALIFISLVLSAVGQTGQAGMVTAIIIGSVVCIAAAIAGDTSQDLKTGYIVGATPKWQQIAQLYGVLVTSVVIGFILILLDNAYGFGSAELPAPQAVLMSMVVDGIMSGDLPWNLIFIGAAAAATVELFGIGSLPFAVGLYLPIHLTSPIMAGGLINAIISRSTKDKDELKEKNERGILLASGYIAGEALMGVIVALAVTAGVVFPSEAFFGPLASIIAFALVAWYLFHTANKKSLNK</sequence>
<dbReference type="AlphaFoldDB" id="A0A1H0ZAT8"/>
<evidence type="ECO:0000313" key="8">
    <source>
        <dbReference type="Proteomes" id="UP000199444"/>
    </source>
</evidence>
<dbReference type="EMBL" id="FNKD01000001">
    <property type="protein sequence ID" value="SDQ24557.1"/>
    <property type="molecule type" value="Genomic_DNA"/>
</dbReference>
<feature type="transmembrane region" description="Helical" evidence="6">
    <location>
        <begin position="114"/>
        <end position="133"/>
    </location>
</feature>
<feature type="transmembrane region" description="Helical" evidence="6">
    <location>
        <begin position="596"/>
        <end position="614"/>
    </location>
</feature>
<feature type="transmembrane region" description="Helical" evidence="6">
    <location>
        <begin position="274"/>
        <end position="292"/>
    </location>
</feature>
<evidence type="ECO:0000256" key="4">
    <source>
        <dbReference type="ARBA" id="ARBA00022989"/>
    </source>
</evidence>
<evidence type="ECO:0000256" key="5">
    <source>
        <dbReference type="ARBA" id="ARBA00023136"/>
    </source>
</evidence>
<feature type="transmembrane region" description="Helical" evidence="6">
    <location>
        <begin position="405"/>
        <end position="425"/>
    </location>
</feature>
<feature type="transmembrane region" description="Helical" evidence="6">
    <location>
        <begin position="526"/>
        <end position="546"/>
    </location>
</feature>
<feature type="transmembrane region" description="Helical" evidence="6">
    <location>
        <begin position="501"/>
        <end position="520"/>
    </location>
</feature>
<accession>A0A1H0ZAT8</accession>
<dbReference type="PANTHER" id="PTHR31645">
    <property type="entry name" value="OLIGOPEPTIDE TRANSPORTER YGL114W-RELATED"/>
    <property type="match status" value="1"/>
</dbReference>
<dbReference type="PANTHER" id="PTHR31645:SF0">
    <property type="entry name" value="OLIGOPEPTIDE TRANSPORTER YGL114W-RELATED"/>
    <property type="match status" value="1"/>
</dbReference>
<dbReference type="RefSeq" id="WP_092491940.1">
    <property type="nucleotide sequence ID" value="NZ_FNKD01000001.1"/>
</dbReference>
<organism evidence="7 8">
    <name type="scientific">Virgibacillus salinus</name>
    <dbReference type="NCBI Taxonomy" id="553311"/>
    <lineage>
        <taxon>Bacteria</taxon>
        <taxon>Bacillati</taxon>
        <taxon>Bacillota</taxon>
        <taxon>Bacilli</taxon>
        <taxon>Bacillales</taxon>
        <taxon>Bacillaceae</taxon>
        <taxon>Virgibacillus</taxon>
    </lineage>
</organism>
<proteinExistence type="predicted"/>
<evidence type="ECO:0000256" key="6">
    <source>
        <dbReference type="SAM" id="Phobius"/>
    </source>
</evidence>
<dbReference type="InterPro" id="IPR045035">
    <property type="entry name" value="YSL-like"/>
</dbReference>
<evidence type="ECO:0000256" key="3">
    <source>
        <dbReference type="ARBA" id="ARBA00022692"/>
    </source>
</evidence>
<feature type="transmembrane region" description="Helical" evidence="6">
    <location>
        <begin position="567"/>
        <end position="590"/>
    </location>
</feature>
<dbReference type="InterPro" id="IPR004814">
    <property type="entry name" value="Oligopep_transpt"/>
</dbReference>
<evidence type="ECO:0000313" key="7">
    <source>
        <dbReference type="EMBL" id="SDQ24557.1"/>
    </source>
</evidence>
<keyword evidence="4 6" id="KW-1133">Transmembrane helix</keyword>
<feature type="transmembrane region" description="Helical" evidence="6">
    <location>
        <begin position="23"/>
        <end position="41"/>
    </location>
</feature>
<dbReference type="InterPro" id="IPR004813">
    <property type="entry name" value="OPT"/>
</dbReference>
<keyword evidence="5 6" id="KW-0472">Membrane</keyword>
<feature type="transmembrane region" description="Helical" evidence="6">
    <location>
        <begin position="225"/>
        <end position="247"/>
    </location>
</feature>
<keyword evidence="8" id="KW-1185">Reference proteome</keyword>
<evidence type="ECO:0000256" key="1">
    <source>
        <dbReference type="ARBA" id="ARBA00004141"/>
    </source>
</evidence>
<feature type="transmembrane region" description="Helical" evidence="6">
    <location>
        <begin position="47"/>
        <end position="70"/>
    </location>
</feature>
<reference evidence="7 8" key="1">
    <citation type="submission" date="2016-10" db="EMBL/GenBank/DDBJ databases">
        <authorList>
            <person name="de Groot N.N."/>
        </authorList>
    </citation>
    <scope>NUCLEOTIDE SEQUENCE [LARGE SCALE GENOMIC DNA]</scope>
    <source>
        <strain evidence="7 8">CGMCC 1.10449</strain>
    </source>
</reference>
<feature type="transmembrane region" description="Helical" evidence="6">
    <location>
        <begin position="446"/>
        <end position="466"/>
    </location>
</feature>
<dbReference type="GO" id="GO:0016020">
    <property type="term" value="C:membrane"/>
    <property type="evidence" value="ECO:0007669"/>
    <property type="project" value="UniProtKB-SubCell"/>
</dbReference>
<feature type="transmembrane region" description="Helical" evidence="6">
    <location>
        <begin position="91"/>
        <end position="108"/>
    </location>
</feature>
<feature type="transmembrane region" description="Helical" evidence="6">
    <location>
        <begin position="326"/>
        <end position="344"/>
    </location>
</feature>
<evidence type="ECO:0000256" key="2">
    <source>
        <dbReference type="ARBA" id="ARBA00022448"/>
    </source>
</evidence>
<dbReference type="GO" id="GO:0035673">
    <property type="term" value="F:oligopeptide transmembrane transporter activity"/>
    <property type="evidence" value="ECO:0007669"/>
    <property type="project" value="InterPro"/>
</dbReference>
<keyword evidence="2" id="KW-0813">Transport</keyword>
<dbReference type="NCBIfam" id="TIGR00733">
    <property type="entry name" value="OPT family oligopeptide transporter"/>
    <property type="match status" value="1"/>
</dbReference>
<dbReference type="STRING" id="553311.SAMN05216231_1122"/>
<gene>
    <name evidence="7" type="ORF">SAMN05216231_1122</name>
</gene>
<keyword evidence="3 6" id="KW-0812">Transmembrane</keyword>
<dbReference type="Pfam" id="PF03169">
    <property type="entry name" value="OPT"/>
    <property type="match status" value="1"/>
</dbReference>
<name>A0A1H0ZAT8_9BACI</name>
<protein>
    <submittedName>
        <fullName evidence="7">Putative oligopeptide transporter, OPT family</fullName>
    </submittedName>
</protein>
<feature type="transmembrane region" description="Helical" evidence="6">
    <location>
        <begin position="381"/>
        <end position="399"/>
    </location>
</feature>
<dbReference type="Proteomes" id="UP000199444">
    <property type="component" value="Unassembled WGS sequence"/>
</dbReference>
<comment type="subcellular location">
    <subcellularLocation>
        <location evidence="1">Membrane</location>
        <topology evidence="1">Multi-pass membrane protein</topology>
    </subcellularLocation>
</comment>